<keyword evidence="2" id="KW-0680">Restriction system</keyword>
<proteinExistence type="inferred from homology"/>
<keyword evidence="3" id="KW-0238">DNA-binding</keyword>
<dbReference type="CDD" id="cd17261">
    <property type="entry name" value="RMtype1_S_EcoKI-TRD2-CR2_like"/>
    <property type="match status" value="1"/>
</dbReference>
<name>A0A1W1V6K9_9PAST</name>
<gene>
    <name evidence="5" type="ORF">SAMN05660772_01267</name>
</gene>
<sequence>MNQLPNGWKQINLKNIIDGSIKNGFSPVAASHETGYWVLSLGALTDDGIQVSEIKPVLPESKILENILSMNDFLVSRSNTPSKVGRSIRFQNEINNCAYPDLMMRFRINSEKADVAYIEQFLRSSFVRSYFTNSAAGSSKTMVKINKRILENTLIYLPENINEQTKIAQILTTWDNAIRTIEQLIQNSEQQKQALMQQLLTGKKRLFDENGERFCGVWETKKLSTLIQEINKEKEIFPDVIELLTVKLHHKGAVRSGKFPKTTEKGRPYYKRYAGELIIGRQNLHNGGVAIVPDECNGLIASSAISSFNAKGDNTDLEFILSVMSTEYFKFMVNNLTGGTGQKEVSVSQLMSISIPVPPFKEQQKIAAVLTAADNEIDTLKQTLCRLKTEKQALMQQLLTGKRRVFVALSEQE</sequence>
<evidence type="ECO:0000256" key="1">
    <source>
        <dbReference type="ARBA" id="ARBA00010923"/>
    </source>
</evidence>
<dbReference type="PANTHER" id="PTHR30408">
    <property type="entry name" value="TYPE-1 RESTRICTION ENZYME ECOKI SPECIFICITY PROTEIN"/>
    <property type="match status" value="1"/>
</dbReference>
<dbReference type="PANTHER" id="PTHR30408:SF12">
    <property type="entry name" value="TYPE I RESTRICTION ENZYME MJAVIII SPECIFICITY SUBUNIT"/>
    <property type="match status" value="1"/>
</dbReference>
<dbReference type="InterPro" id="IPR052021">
    <property type="entry name" value="Type-I_RS_S_subunit"/>
</dbReference>
<evidence type="ECO:0000256" key="2">
    <source>
        <dbReference type="ARBA" id="ARBA00022747"/>
    </source>
</evidence>
<dbReference type="Proteomes" id="UP000192408">
    <property type="component" value="Unassembled WGS sequence"/>
</dbReference>
<dbReference type="InterPro" id="IPR044946">
    <property type="entry name" value="Restrct_endonuc_typeI_TRD_sf"/>
</dbReference>
<dbReference type="GO" id="GO:0003677">
    <property type="term" value="F:DNA binding"/>
    <property type="evidence" value="ECO:0007669"/>
    <property type="project" value="UniProtKB-KW"/>
</dbReference>
<dbReference type="SUPFAM" id="SSF116734">
    <property type="entry name" value="DNA methylase specificity domain"/>
    <property type="match status" value="2"/>
</dbReference>
<dbReference type="AlphaFoldDB" id="A0A1W1V6K9"/>
<dbReference type="EMBL" id="FWWV01000057">
    <property type="protein sequence ID" value="SMB89018.1"/>
    <property type="molecule type" value="Genomic_DNA"/>
</dbReference>
<dbReference type="Gene3D" id="3.90.220.20">
    <property type="entry name" value="DNA methylase specificity domains"/>
    <property type="match status" value="2"/>
</dbReference>
<evidence type="ECO:0000259" key="4">
    <source>
        <dbReference type="Pfam" id="PF01420"/>
    </source>
</evidence>
<evidence type="ECO:0000256" key="3">
    <source>
        <dbReference type="ARBA" id="ARBA00023125"/>
    </source>
</evidence>
<keyword evidence="6" id="KW-1185">Reference proteome</keyword>
<evidence type="ECO:0000313" key="5">
    <source>
        <dbReference type="EMBL" id="SMB89018.1"/>
    </source>
</evidence>
<accession>A0A1W1V6K9</accession>
<reference evidence="6" key="1">
    <citation type="submission" date="2017-04" db="EMBL/GenBank/DDBJ databases">
        <authorList>
            <person name="Varghese N."/>
            <person name="Submissions S."/>
        </authorList>
    </citation>
    <scope>NUCLEOTIDE SEQUENCE [LARGE SCALE GENOMIC DNA]</scope>
    <source>
        <strain evidence="6">DSM 23072</strain>
    </source>
</reference>
<dbReference type="InterPro" id="IPR000055">
    <property type="entry name" value="Restrct_endonuc_typeI_TRD"/>
</dbReference>
<feature type="domain" description="Type I restriction modification DNA specificity" evidence="4">
    <location>
        <begin position="69"/>
        <end position="186"/>
    </location>
</feature>
<protein>
    <submittedName>
        <fullName evidence="5">Type I restriction enzyme, S subunit</fullName>
    </submittedName>
</protein>
<dbReference type="GO" id="GO:0009307">
    <property type="term" value="P:DNA restriction-modification system"/>
    <property type="evidence" value="ECO:0007669"/>
    <property type="project" value="UniProtKB-KW"/>
</dbReference>
<dbReference type="Pfam" id="PF01420">
    <property type="entry name" value="Methylase_S"/>
    <property type="match status" value="2"/>
</dbReference>
<dbReference type="STRING" id="1122938.SAMN05660772_01267"/>
<evidence type="ECO:0000313" key="6">
    <source>
        <dbReference type="Proteomes" id="UP000192408"/>
    </source>
</evidence>
<comment type="similarity">
    <text evidence="1">Belongs to the type-I restriction system S methylase family.</text>
</comment>
<organism evidence="5 6">
    <name type="scientific">Pasteurella testudinis DSM 23072</name>
    <dbReference type="NCBI Taxonomy" id="1122938"/>
    <lineage>
        <taxon>Bacteria</taxon>
        <taxon>Pseudomonadati</taxon>
        <taxon>Pseudomonadota</taxon>
        <taxon>Gammaproteobacteria</taxon>
        <taxon>Pasteurellales</taxon>
        <taxon>Pasteurellaceae</taxon>
        <taxon>Pasteurella</taxon>
    </lineage>
</organism>
<feature type="domain" description="Type I restriction modification DNA specificity" evidence="4">
    <location>
        <begin position="269"/>
        <end position="384"/>
    </location>
</feature>
<dbReference type="RefSeq" id="WP_084257890.1">
    <property type="nucleotide sequence ID" value="NZ_FWWV01000057.1"/>
</dbReference>